<evidence type="ECO:0000256" key="3">
    <source>
        <dbReference type="ARBA" id="ARBA00023125"/>
    </source>
</evidence>
<dbReference type="PROSITE" id="PS50931">
    <property type="entry name" value="HTH_LYSR"/>
    <property type="match status" value="1"/>
</dbReference>
<reference evidence="7 8" key="1">
    <citation type="submission" date="2014-07" db="EMBL/GenBank/DDBJ databases">
        <authorList>
            <person name="McCorrison J."/>
            <person name="Sanka R."/>
            <person name="Torralba M."/>
            <person name="Gillis M."/>
            <person name="Haft D.H."/>
            <person name="Methe B."/>
            <person name="Sutton G."/>
            <person name="Nelson K.E."/>
        </authorList>
    </citation>
    <scope>NUCLEOTIDE SEQUENCE [LARGE SCALE GENOMIC DNA]</scope>
    <source>
        <strain evidence="7 8">DNF00011</strain>
    </source>
</reference>
<feature type="domain" description="HTH lysR-type" evidence="6">
    <location>
        <begin position="1"/>
        <end position="58"/>
    </location>
</feature>
<dbReference type="Proteomes" id="UP000053528">
    <property type="component" value="Unassembled WGS sequence"/>
</dbReference>
<dbReference type="SUPFAM" id="SSF53850">
    <property type="entry name" value="Periplasmic binding protein-like II"/>
    <property type="match status" value="1"/>
</dbReference>
<gene>
    <name evidence="7" type="ORF">HMPREF2128_07810</name>
</gene>
<dbReference type="Pfam" id="PF03466">
    <property type="entry name" value="LysR_substrate"/>
    <property type="match status" value="1"/>
</dbReference>
<dbReference type="Gene3D" id="1.10.10.10">
    <property type="entry name" value="Winged helix-like DNA-binding domain superfamily/Winged helix DNA-binding domain"/>
    <property type="match status" value="1"/>
</dbReference>
<keyword evidence="4" id="KW-0804">Transcription</keyword>
<organism evidence="7 8">
    <name type="scientific">Pseudoglutamicibacter albus DNF00011</name>
    <dbReference type="NCBI Taxonomy" id="1401063"/>
    <lineage>
        <taxon>Bacteria</taxon>
        <taxon>Bacillati</taxon>
        <taxon>Actinomycetota</taxon>
        <taxon>Actinomycetes</taxon>
        <taxon>Micrococcales</taxon>
        <taxon>Micrococcaceae</taxon>
        <taxon>Pseudoglutamicibacter</taxon>
    </lineage>
</organism>
<dbReference type="InterPro" id="IPR000847">
    <property type="entry name" value="LysR_HTH_N"/>
</dbReference>
<comment type="similarity">
    <text evidence="1">Belongs to the LysR transcriptional regulatory family.</text>
</comment>
<accession>A0A095YBR3</accession>
<dbReference type="PANTHER" id="PTHR30346:SF28">
    <property type="entry name" value="HTH-TYPE TRANSCRIPTIONAL REGULATOR CYNR"/>
    <property type="match status" value="1"/>
</dbReference>
<dbReference type="GO" id="GO:0032993">
    <property type="term" value="C:protein-DNA complex"/>
    <property type="evidence" value="ECO:0007669"/>
    <property type="project" value="TreeGrafter"/>
</dbReference>
<evidence type="ECO:0000259" key="6">
    <source>
        <dbReference type="PROSITE" id="PS50931"/>
    </source>
</evidence>
<dbReference type="InterPro" id="IPR036390">
    <property type="entry name" value="WH_DNA-bd_sf"/>
</dbReference>
<keyword evidence="2" id="KW-0805">Transcription regulation</keyword>
<dbReference type="PANTHER" id="PTHR30346">
    <property type="entry name" value="TRANSCRIPTIONAL DUAL REGULATOR HCAR-RELATED"/>
    <property type="match status" value="1"/>
</dbReference>
<dbReference type="GO" id="GO:0003700">
    <property type="term" value="F:DNA-binding transcription factor activity"/>
    <property type="evidence" value="ECO:0007669"/>
    <property type="project" value="InterPro"/>
</dbReference>
<dbReference type="EMBL" id="JRNH01000023">
    <property type="protein sequence ID" value="KGF19880.1"/>
    <property type="molecule type" value="Genomic_DNA"/>
</dbReference>
<name>A0A095YBR3_9MICC</name>
<evidence type="ECO:0000313" key="7">
    <source>
        <dbReference type="EMBL" id="KGF19880.1"/>
    </source>
</evidence>
<sequence length="318" mass="34803">MELRHLRYFVAVAEEKHFGRAAQRLHIAQPPLSAQIKQLEQELGTQLFERTTRRVDLTPAGELLLERATGILSAVESAQSDVADVGAGSAGVLRVGFTGSATHELMPAAIRLSHHRYPSVRLKVFGELLTPHMEQALLDNRMDLAVLRPPISSDELNYKPIMDTRLALAISRNHPLAEDSGPVSPEDVMNIDVVSYPRASAVASLAHQACREHGFRPRVVQTATETSTLNALVAANIGVAFVPYSAHYPFQESIILRPLQTDITVSLGIAWKGDALTPIAENFITTTIDAAATLPQPEISSRNRKYTSQKPTDRGRTP</sequence>
<dbReference type="InterPro" id="IPR036388">
    <property type="entry name" value="WH-like_DNA-bd_sf"/>
</dbReference>
<evidence type="ECO:0000256" key="4">
    <source>
        <dbReference type="ARBA" id="ARBA00023163"/>
    </source>
</evidence>
<protein>
    <recommendedName>
        <fullName evidence="6">HTH lysR-type domain-containing protein</fullName>
    </recommendedName>
</protein>
<evidence type="ECO:0000313" key="8">
    <source>
        <dbReference type="Proteomes" id="UP000053528"/>
    </source>
</evidence>
<dbReference type="Pfam" id="PF00126">
    <property type="entry name" value="HTH_1"/>
    <property type="match status" value="1"/>
</dbReference>
<dbReference type="FunFam" id="1.10.10.10:FF:000001">
    <property type="entry name" value="LysR family transcriptional regulator"/>
    <property type="match status" value="1"/>
</dbReference>
<dbReference type="PRINTS" id="PR00039">
    <property type="entry name" value="HTHLYSR"/>
</dbReference>
<keyword evidence="3" id="KW-0238">DNA-binding</keyword>
<dbReference type="InterPro" id="IPR005119">
    <property type="entry name" value="LysR_subst-bd"/>
</dbReference>
<dbReference type="SUPFAM" id="SSF46785">
    <property type="entry name" value="Winged helix' DNA-binding domain"/>
    <property type="match status" value="1"/>
</dbReference>
<dbReference type="CDD" id="cd08414">
    <property type="entry name" value="PBP2_LTTR_aromatics_like"/>
    <property type="match status" value="1"/>
</dbReference>
<dbReference type="RefSeq" id="WP_035756827.1">
    <property type="nucleotide sequence ID" value="NZ_JRNH01000023.1"/>
</dbReference>
<comment type="caution">
    <text evidence="7">The sequence shown here is derived from an EMBL/GenBank/DDBJ whole genome shotgun (WGS) entry which is preliminary data.</text>
</comment>
<evidence type="ECO:0000256" key="5">
    <source>
        <dbReference type="SAM" id="MobiDB-lite"/>
    </source>
</evidence>
<feature type="region of interest" description="Disordered" evidence="5">
    <location>
        <begin position="295"/>
        <end position="318"/>
    </location>
</feature>
<dbReference type="Gene3D" id="3.40.190.10">
    <property type="entry name" value="Periplasmic binding protein-like II"/>
    <property type="match status" value="2"/>
</dbReference>
<dbReference type="GO" id="GO:0003677">
    <property type="term" value="F:DNA binding"/>
    <property type="evidence" value="ECO:0007669"/>
    <property type="project" value="UniProtKB-KW"/>
</dbReference>
<evidence type="ECO:0000256" key="1">
    <source>
        <dbReference type="ARBA" id="ARBA00009437"/>
    </source>
</evidence>
<evidence type="ECO:0000256" key="2">
    <source>
        <dbReference type="ARBA" id="ARBA00023015"/>
    </source>
</evidence>
<proteinExistence type="inferred from homology"/>
<dbReference type="AlphaFoldDB" id="A0A095YBR3"/>